<dbReference type="AlphaFoldDB" id="F4QF99"/>
<dbReference type="GeneID" id="14865230"/>
<dbReference type="OMA" id="ESTYTIR"/>
<sequence length="441" mass="50256">MNLTCVSNIIVIHIISFLEPIDSICLTLTSKYFYTKREQFLANAFQLHNKFLNAHGCTQKSISNLIEMIKKDRFKQFNLNSFNDSIIRSIKNQLPSIHNELIIMFNTQVDTAIFKDSNDISRVIVRSMDGVKDAIDLSFLPPSATNLVYDCKRPIVVGSIPSTIKTLEFGTYHNKEINDPLLIPSSVTDLILSNSKVSPGAIPSSVTTLSFGPRFTHQLKPESVPPRLQELKFLRSHSSNPMPRDVVPDTVRVIQGIGLDDLDEYPHYLSKLISLTDLDEKMNNPKVKFPSTLKSLNVFRFDIPIYVGLFPESLESFTFKDSSWLLQKDLPAEILPLSCKLISGNMFGCSHNLEWIARNQRSFSIRWNFLKEKIDFRFIAGPNDDTVVFIGQNYFFGGISSISKLRKIEKEGSNFHLFNKIMKAQFNSIFGREEYSVDDFL</sequence>
<evidence type="ECO:0000313" key="1">
    <source>
        <dbReference type="EMBL" id="EGG13406.1"/>
    </source>
</evidence>
<dbReference type="Pfam" id="PF05725">
    <property type="entry name" value="FNIP"/>
    <property type="match status" value="1"/>
</dbReference>
<dbReference type="KEGG" id="dfa:DFA_11167"/>
<proteinExistence type="predicted"/>
<evidence type="ECO:0008006" key="3">
    <source>
        <dbReference type="Google" id="ProtNLM"/>
    </source>
</evidence>
<dbReference type="PANTHER" id="PTHR32134:SF92">
    <property type="entry name" value="FNIP REPEAT-CONTAINING PROTEIN"/>
    <property type="match status" value="1"/>
</dbReference>
<dbReference type="RefSeq" id="XP_004350110.1">
    <property type="nucleotide sequence ID" value="XM_004350060.1"/>
</dbReference>
<keyword evidence="2" id="KW-1185">Reference proteome</keyword>
<dbReference type="Proteomes" id="UP000007797">
    <property type="component" value="Unassembled WGS sequence"/>
</dbReference>
<dbReference type="PANTHER" id="PTHR32134">
    <property type="entry name" value="FNIP REPEAT-CONTAINING PROTEIN"/>
    <property type="match status" value="1"/>
</dbReference>
<accession>F4QF99</accession>
<evidence type="ECO:0000313" key="2">
    <source>
        <dbReference type="Proteomes" id="UP000007797"/>
    </source>
</evidence>
<name>F4QF99_CACFS</name>
<dbReference type="SUPFAM" id="SSF52058">
    <property type="entry name" value="L domain-like"/>
    <property type="match status" value="1"/>
</dbReference>
<protein>
    <recommendedName>
        <fullName evidence="3">F-box domain-containing protein</fullName>
    </recommendedName>
</protein>
<dbReference type="InterPro" id="IPR008615">
    <property type="entry name" value="FNIP"/>
</dbReference>
<gene>
    <name evidence="1" type="ORF">DFA_11167</name>
</gene>
<dbReference type="EMBL" id="GL883029">
    <property type="protein sequence ID" value="EGG13406.1"/>
    <property type="molecule type" value="Genomic_DNA"/>
</dbReference>
<reference evidence="2" key="1">
    <citation type="journal article" date="2011" name="Genome Res.">
        <title>Phylogeny-wide analysis of social amoeba genomes highlights ancient origins for complex intercellular communication.</title>
        <authorList>
            <person name="Heidel A.J."/>
            <person name="Lawal H.M."/>
            <person name="Felder M."/>
            <person name="Schilde C."/>
            <person name="Helps N.R."/>
            <person name="Tunggal B."/>
            <person name="Rivero F."/>
            <person name="John U."/>
            <person name="Schleicher M."/>
            <person name="Eichinger L."/>
            <person name="Platzer M."/>
            <person name="Noegel A.A."/>
            <person name="Schaap P."/>
            <person name="Gloeckner G."/>
        </authorList>
    </citation>
    <scope>NUCLEOTIDE SEQUENCE [LARGE SCALE GENOMIC DNA]</scope>
    <source>
        <strain evidence="2">SH3</strain>
    </source>
</reference>
<organism evidence="1 2">
    <name type="scientific">Cavenderia fasciculata</name>
    <name type="common">Slime mold</name>
    <name type="synonym">Dictyostelium fasciculatum</name>
    <dbReference type="NCBI Taxonomy" id="261658"/>
    <lineage>
        <taxon>Eukaryota</taxon>
        <taxon>Amoebozoa</taxon>
        <taxon>Evosea</taxon>
        <taxon>Eumycetozoa</taxon>
        <taxon>Dictyostelia</taxon>
        <taxon>Acytosteliales</taxon>
        <taxon>Cavenderiaceae</taxon>
        <taxon>Cavenderia</taxon>
    </lineage>
</organism>
<dbReference type="InterPro" id="IPR051251">
    <property type="entry name" value="STK_FNIP-Repeat"/>
</dbReference>